<comment type="caution">
    <text evidence="1">The sequence shown here is derived from an EMBL/GenBank/DDBJ whole genome shotgun (WGS) entry which is preliminary data.</text>
</comment>
<proteinExistence type="predicted"/>
<name>A0ACC2SCU4_9FUNG</name>
<accession>A0ACC2SCU4</accession>
<evidence type="ECO:0000313" key="2">
    <source>
        <dbReference type="Proteomes" id="UP001165960"/>
    </source>
</evidence>
<dbReference type="EMBL" id="QTSX02005261">
    <property type="protein sequence ID" value="KAJ9060086.1"/>
    <property type="molecule type" value="Genomic_DNA"/>
</dbReference>
<gene>
    <name evidence="1" type="ORF">DSO57_1034608</name>
</gene>
<keyword evidence="2" id="KW-1185">Reference proteome</keyword>
<reference evidence="1" key="1">
    <citation type="submission" date="2022-04" db="EMBL/GenBank/DDBJ databases">
        <title>Genome of the entomopathogenic fungus Entomophthora muscae.</title>
        <authorList>
            <person name="Elya C."/>
            <person name="Lovett B.R."/>
            <person name="Lee E."/>
            <person name="Macias A.M."/>
            <person name="Hajek A.E."/>
            <person name="De Bivort B.L."/>
            <person name="Kasson M.T."/>
            <person name="De Fine Licht H.H."/>
            <person name="Stajich J.E."/>
        </authorList>
    </citation>
    <scope>NUCLEOTIDE SEQUENCE</scope>
    <source>
        <strain evidence="1">Berkeley</strain>
    </source>
</reference>
<organism evidence="1 2">
    <name type="scientific">Entomophthora muscae</name>
    <dbReference type="NCBI Taxonomy" id="34485"/>
    <lineage>
        <taxon>Eukaryota</taxon>
        <taxon>Fungi</taxon>
        <taxon>Fungi incertae sedis</taxon>
        <taxon>Zoopagomycota</taxon>
        <taxon>Entomophthoromycotina</taxon>
        <taxon>Entomophthoromycetes</taxon>
        <taxon>Entomophthorales</taxon>
        <taxon>Entomophthoraceae</taxon>
        <taxon>Entomophthora</taxon>
    </lineage>
</organism>
<evidence type="ECO:0000313" key="1">
    <source>
        <dbReference type="EMBL" id="KAJ9060086.1"/>
    </source>
</evidence>
<dbReference type="Proteomes" id="UP001165960">
    <property type="component" value="Unassembled WGS sequence"/>
</dbReference>
<protein>
    <submittedName>
        <fullName evidence="1">Uncharacterized protein</fullName>
    </submittedName>
</protein>
<sequence length="333" mass="36986">MQFSKVILAVGSTLAMKCRMSSGGLLTKPVVKPLPLPLPVEIPSTVSPVKKLSGMTYSPYGAQDQCLPEKDIRSQISSVIKLTDNIRLYSADCRQLEYVLGALADYNWQGKVLVGIWTRSGEERIQSDINQVTAVIKNPRFQRFIASITVGNEERYNNIPEHVIIGNIARVRSHLVQQGIYLPVSTVETYKLWTPNMMQNSDIIYGNIYPFYVRSHGDGSVKTAVQGALVELQELQKRIPSGKQLVVSETGWATSGSAPVSFRAPDVSDQHAYIAAFQCLVAIKEGIPSYFLEAYDASWKKDATAEKHFGILDKFTHKLKANANFDVLFPKCV</sequence>